<feature type="transmembrane region" description="Helical" evidence="1">
    <location>
        <begin position="229"/>
        <end position="247"/>
    </location>
</feature>
<dbReference type="AlphaFoldDB" id="A0A1D9G5R9"/>
<keyword evidence="1" id="KW-0472">Membrane</keyword>
<feature type="transmembrane region" description="Helical" evidence="1">
    <location>
        <begin position="331"/>
        <end position="349"/>
    </location>
</feature>
<feature type="transmembrane region" description="Helical" evidence="1">
    <location>
        <begin position="305"/>
        <end position="325"/>
    </location>
</feature>
<gene>
    <name evidence="2" type="ORF">BJP36_26755</name>
</gene>
<dbReference type="Proteomes" id="UP000176944">
    <property type="component" value="Chromosome"/>
</dbReference>
<sequence length="543" mass="62650">MFKTLNNRQLLSNFIVFTLIVITFFSIAYTSGLLNSGFRYFIDDHQIPQLYYDLTNKGFYKTVYTWLLVDKNVNRFRPFYIINLVTATQLFGINSTLWFLYITLFGSLTTFFLFVFGRLLNFSVLIALIFSISTLLGSQSEIWTRPIIPDAYGMFFLSVSLVFLGLSCKPRYNEAFTNVVFVIFTIFMSLCKESYLIFIPTLMLGKLFLYKSERQQSLWQTIKHNKFHLLFLASAFVLEISYIILYLGTGGTGYAGLDKSSFKFYSILSASNVFFTESLLGIAFIGLGLSLILTKLNRDSILIPLREFAPFLILLLVSAVPHILLYSKSGITAGFYLFPAIVVACLFLAKVLSYIARYSQWLSLSIVVILFLIMLNKFPLVWNIYSEQAKDSKYINDIFKKVELCTPNNEKILIAVNPRVRYEVVVGALPIVLKHVINRDNFLIATYGLEKTNFYSDTLKEKEKVWDFINPKDVVGLYQNKTILNTKNKSDIEAVIIFDGLDNDFIKTNKDWFSPQDYEFHKFKLSFSLVHLYCKQSLISQKW</sequence>
<feature type="transmembrane region" description="Helical" evidence="1">
    <location>
        <begin position="361"/>
        <end position="385"/>
    </location>
</feature>
<feature type="transmembrane region" description="Helical" evidence="1">
    <location>
        <begin position="111"/>
        <end position="135"/>
    </location>
</feature>
<accession>A0A1D9G5R9</accession>
<evidence type="ECO:0000256" key="1">
    <source>
        <dbReference type="SAM" id="Phobius"/>
    </source>
</evidence>
<proteinExistence type="predicted"/>
<keyword evidence="1" id="KW-0812">Transmembrane</keyword>
<feature type="transmembrane region" description="Helical" evidence="1">
    <location>
        <begin position="179"/>
        <end position="209"/>
    </location>
</feature>
<keyword evidence="1" id="KW-1133">Transmembrane helix</keyword>
<feature type="transmembrane region" description="Helical" evidence="1">
    <location>
        <begin position="80"/>
        <end position="105"/>
    </location>
</feature>
<evidence type="ECO:0008006" key="4">
    <source>
        <dbReference type="Google" id="ProtNLM"/>
    </source>
</evidence>
<feature type="transmembrane region" description="Helical" evidence="1">
    <location>
        <begin position="147"/>
        <end position="167"/>
    </location>
</feature>
<organism evidence="2 3">
    <name type="scientific">Moorena producens (strain JHB)</name>
    <dbReference type="NCBI Taxonomy" id="1454205"/>
    <lineage>
        <taxon>Bacteria</taxon>
        <taxon>Bacillati</taxon>
        <taxon>Cyanobacteriota</taxon>
        <taxon>Cyanophyceae</taxon>
        <taxon>Coleofasciculales</taxon>
        <taxon>Coleofasciculaceae</taxon>
        <taxon>Moorena</taxon>
    </lineage>
</organism>
<evidence type="ECO:0000313" key="2">
    <source>
        <dbReference type="EMBL" id="AOY82978.1"/>
    </source>
</evidence>
<protein>
    <recommendedName>
        <fullName evidence="4">Glycosyltransferase RgtA/B/C/D-like domain-containing protein</fullName>
    </recommendedName>
</protein>
<feature type="transmembrane region" description="Helical" evidence="1">
    <location>
        <begin position="12"/>
        <end position="34"/>
    </location>
</feature>
<feature type="transmembrane region" description="Helical" evidence="1">
    <location>
        <begin position="267"/>
        <end position="293"/>
    </location>
</feature>
<reference evidence="3" key="1">
    <citation type="submission" date="2016-10" db="EMBL/GenBank/DDBJ databases">
        <title>Comparative genomics uncovers the prolific and rare metabolic potential of the cyanobacterial genus Moorea.</title>
        <authorList>
            <person name="Leao T."/>
            <person name="Castelao G."/>
            <person name="Korobeynikov A."/>
            <person name="Monroe E.A."/>
            <person name="Podell S."/>
            <person name="Glukhov E."/>
            <person name="Allen E."/>
            <person name="Gerwick W.H."/>
            <person name="Gerwick L."/>
        </authorList>
    </citation>
    <scope>NUCLEOTIDE SEQUENCE [LARGE SCALE GENOMIC DNA]</scope>
    <source>
        <strain evidence="3">JHB</strain>
    </source>
</reference>
<evidence type="ECO:0000313" key="3">
    <source>
        <dbReference type="Proteomes" id="UP000176944"/>
    </source>
</evidence>
<name>A0A1D9G5R9_MOOP1</name>
<dbReference type="EMBL" id="CP017708">
    <property type="protein sequence ID" value="AOY82978.1"/>
    <property type="molecule type" value="Genomic_DNA"/>
</dbReference>